<organism evidence="1 2">
    <name type="scientific">Vallitalea maricola</name>
    <dbReference type="NCBI Taxonomy" id="3074433"/>
    <lineage>
        <taxon>Bacteria</taxon>
        <taxon>Bacillati</taxon>
        <taxon>Bacillota</taxon>
        <taxon>Clostridia</taxon>
        <taxon>Lachnospirales</taxon>
        <taxon>Vallitaleaceae</taxon>
        <taxon>Vallitalea</taxon>
    </lineage>
</organism>
<proteinExistence type="predicted"/>
<protein>
    <submittedName>
        <fullName evidence="1">Uncharacterized protein</fullName>
    </submittedName>
</protein>
<accession>A0ACB5UHB1</accession>
<comment type="caution">
    <text evidence="1">The sequence shown here is derived from an EMBL/GenBank/DDBJ whole genome shotgun (WGS) entry which is preliminary data.</text>
</comment>
<gene>
    <name evidence="1" type="ORF">AN2V17_11830</name>
</gene>
<dbReference type="EMBL" id="BTPU01000018">
    <property type="protein sequence ID" value="GMQ61953.1"/>
    <property type="molecule type" value="Genomic_DNA"/>
</dbReference>
<name>A0ACB5UHB1_9FIRM</name>
<keyword evidence="2" id="KW-1185">Reference proteome</keyword>
<sequence>MKNTKNKENRKRVYFFSLGIFMILLTIAMIFTIKIFRRSNEDVVVANINGEEITRKEFIARLKDHRAIIYNYFKNQYNVDDSNNFWTSEYGGEVPIEVSREKTLKELVRIKIEQSLARENGLIDDITYKEFLKKLKNENERRKKALENNEVIYGPTEYGESEYFSYTHSTMILELIETLNKEKFKPDDAELIKYYNNTRALQYKQEDQFTIEKITAEINNENKSLVFETLDKIRKNINSGESLKTITDKYENNNINLQFDKQILNENTAKMDSEKYPDIKKTVKLLAIGEISEIIEENNYFIIIRLIDKVDNGYKSFEEVKDHVRINYSKDKYEEYINSLVEEADIEINEKELNKIMIIR</sequence>
<evidence type="ECO:0000313" key="1">
    <source>
        <dbReference type="EMBL" id="GMQ61953.1"/>
    </source>
</evidence>
<reference evidence="1" key="1">
    <citation type="submission" date="2023-09" db="EMBL/GenBank/DDBJ databases">
        <title>Vallitalea sediminicola and Vallitalea maricola sp. nov., anaerobic bacteria isolated from marine sediment.</title>
        <authorList>
            <person name="Hirano S."/>
            <person name="Maeda A."/>
            <person name="Terahara T."/>
            <person name="Mori K."/>
            <person name="Hamada M."/>
            <person name="Matsumoto R."/>
            <person name="Kobayashi T."/>
        </authorList>
    </citation>
    <scope>NUCLEOTIDE SEQUENCE</scope>
    <source>
        <strain evidence="1">AN17-2</strain>
    </source>
</reference>
<dbReference type="Proteomes" id="UP001374599">
    <property type="component" value="Unassembled WGS sequence"/>
</dbReference>
<evidence type="ECO:0000313" key="2">
    <source>
        <dbReference type="Proteomes" id="UP001374599"/>
    </source>
</evidence>